<name>Q91TJ6_TUHV1</name>
<organismHost>
    <name type="scientific">Tupaia belangeri</name>
    <name type="common">Common tree shrew</name>
    <name type="synonym">Tupaia glis belangeri</name>
    <dbReference type="NCBI Taxonomy" id="37347"/>
</organismHost>
<proteinExistence type="predicted"/>
<protein>
    <submittedName>
        <fullName evidence="1">T107</fullName>
    </submittedName>
</protein>
<accession>Q91TJ6</accession>
<organism evidence="1 2">
    <name type="scientific">Tupaiid herpesvirus 1 (strain 1)</name>
    <name type="common">TuHV-1</name>
    <name type="synonym">Herpesvirus tupaia (strain 1)</name>
    <dbReference type="NCBI Taxonomy" id="10397"/>
    <lineage>
        <taxon>Viruses</taxon>
        <taxon>Duplodnaviria</taxon>
        <taxon>Heunggongvirae</taxon>
        <taxon>Peploviricota</taxon>
        <taxon>Herviviricetes</taxon>
        <taxon>Herpesvirales</taxon>
        <taxon>Orthoherpesviridae</taxon>
        <taxon>Betaherpesvirinae</taxon>
        <taxon>Quwivirus</taxon>
        <taxon>Quwivirus tupaiidbeta1</taxon>
    </lineage>
</organism>
<reference evidence="1 2" key="1">
    <citation type="journal article" date="2001" name="J. Virol.">
        <title>Analysis and characterization of the complete genome of tupaia (tree shrew) herpesvirus.</title>
        <authorList>
            <person name="Bahr U."/>
            <person name="Darai G."/>
        </authorList>
    </citation>
    <scope>NUCLEOTIDE SEQUENCE [LARGE SCALE GENOMIC DNA]</scope>
    <source>
        <strain evidence="1">2</strain>
    </source>
</reference>
<sequence>MHLALHTGLYESIYLLRVYGSTTDDLRVARIAIYGSPYGLISSIEQSISRTDVLRRSYVPTYLTNRLHTDLSYTYLPN</sequence>
<dbReference type="Proteomes" id="UP000137095">
    <property type="component" value="Segment"/>
</dbReference>
<dbReference type="RefSeq" id="NP_116456.1">
    <property type="nucleotide sequence ID" value="NC_002794.1"/>
</dbReference>
<evidence type="ECO:0000313" key="1">
    <source>
        <dbReference type="EMBL" id="AAK57151.1"/>
    </source>
</evidence>
<evidence type="ECO:0000313" key="2">
    <source>
        <dbReference type="Proteomes" id="UP000137095"/>
    </source>
</evidence>
<dbReference type="EMBL" id="AF281817">
    <property type="protein sequence ID" value="AAK57151.1"/>
    <property type="molecule type" value="Genomic_DNA"/>
</dbReference>
<keyword evidence="2" id="KW-1185">Reference proteome</keyword>
<dbReference type="GeneID" id="921152"/>
<dbReference type="KEGG" id="vg:921152"/>